<keyword evidence="3" id="KW-1133">Transmembrane helix</keyword>
<feature type="compositionally biased region" description="Low complexity" evidence="2">
    <location>
        <begin position="144"/>
        <end position="154"/>
    </location>
</feature>
<dbReference type="InterPro" id="IPR036757">
    <property type="entry name" value="TFR-like_dimer_dom_sf"/>
</dbReference>
<feature type="domain" description="Transferrin receptor-like dimerisation" evidence="5">
    <location>
        <begin position="777"/>
        <end position="903"/>
    </location>
</feature>
<dbReference type="PANTHER" id="PTHR10404">
    <property type="entry name" value="N-ACETYLATED-ALPHA-LINKED ACIDIC DIPEPTIDASE"/>
    <property type="match status" value="1"/>
</dbReference>
<evidence type="ECO:0000259" key="6">
    <source>
        <dbReference type="Pfam" id="PF04389"/>
    </source>
</evidence>
<keyword evidence="8" id="KW-1185">Reference proteome</keyword>
<sequence length="904" mass="100837">MPSEKAPFYDPIPPTYDQAVASGSHYNPDDWAPAPRSPTNERNATEEESQGLLQHSSGAGSSRRPDGYRPPTVETDDEDSLWASDSDSDDEAAHVRREMQEMDIEEPDRPRSSQWGKRIGSYLTLPRWKWSWRPRLPRLRIRLPQRPDAPAASADDAEAATGENEETPSQTRRFTWPKIDKTTIILFCVRSFAIAIVVGFFYLLFASDMFGGLSDRLGGGFRFNPDDLKNHLIHTVDPMRMRAAVQHFSNYAHIAGTEGDYATAMDVQAMFSRAMLDEVSMDTYHVYINYPKKNGRAVQIMDKDDKPIWTAALEELEVGGETAGRQTYAFHGHSKSGDVKGPLIYANYGSREDFKYLTDKGVNTTGAIALVKYGGTQGDRALKVKAAELAGFAGCLIYSDPADDGFKKGTVAPDGPYMPADGVQRGSVSLMSWVVGDVLTPGWESKESQPRMKPEDSPGLVGIPSLPLAWRDAKILLQNLKGHGEKVPNKWEGGVPDVEWWTGDDKSPIVRLKNEQDEIEKQPIWNVYGRINGMEQTSKSVIIGNHRDSWAFGATDPHSGTAVMIEMARIFGDLVQRGWRPLRTIEFMSWDAEEYNLIGSTEYVEKNLDQLRDNAFVYINLDTAVSGNEFHASGSPVFQKSVLHALGRVIDPALNVTLKELWETRNAQIEGLGGGSDYVAFQDIAGTSSLDISFEGTAFPYHSSYDKFELMEKVLDPEFKYHGAMAQVVGLLILDLADRPIMPFDMGWYGQRLGKWVSDLEKWAGQQKKGKSKNTDVSFKELKDAVQLIQHNAGAFEKWEMDWDREVLGNGGWEANDIGTARLAYNNKMAYFETALLDLELGGGIPNRTQFKHVVFGPQAWSGYDEAFFPAIRDTIETGDWTSAQRIIAKTAAILRKAASILEM</sequence>
<dbReference type="SUPFAM" id="SSF47672">
    <property type="entry name" value="Transferrin receptor-like dimerisation domain"/>
    <property type="match status" value="1"/>
</dbReference>
<dbReference type="FunFam" id="3.40.630.10:FF:000101">
    <property type="entry name" value="N-acetylated alpha-linked acidic dipeptidase like 1"/>
    <property type="match status" value="1"/>
</dbReference>
<keyword evidence="3" id="KW-0812">Transmembrane</keyword>
<dbReference type="InterPro" id="IPR046450">
    <property type="entry name" value="PA_dom_sf"/>
</dbReference>
<comment type="similarity">
    <text evidence="1">Belongs to the peptidase M28 family. M28B subfamily.</text>
</comment>
<accession>A0A8H4PCT6</accession>
<keyword evidence="3" id="KW-0472">Membrane</keyword>
<reference evidence="7 8" key="1">
    <citation type="submission" date="2020-01" db="EMBL/GenBank/DDBJ databases">
        <title>Identification and distribution of gene clusters putatively required for synthesis of sphingolipid metabolism inhibitors in phylogenetically diverse species of the filamentous fungus Fusarium.</title>
        <authorList>
            <person name="Kim H.-S."/>
            <person name="Busman M."/>
            <person name="Brown D.W."/>
            <person name="Divon H."/>
            <person name="Uhlig S."/>
            <person name="Proctor R.H."/>
        </authorList>
    </citation>
    <scope>NUCLEOTIDE SEQUENCE [LARGE SCALE GENOMIC DNA]</scope>
    <source>
        <strain evidence="7 8">NRRL 20459</strain>
    </source>
</reference>
<dbReference type="CDD" id="cd08022">
    <property type="entry name" value="M28_PSMA_like"/>
    <property type="match status" value="1"/>
</dbReference>
<dbReference type="AlphaFoldDB" id="A0A8H4PCT6"/>
<dbReference type="Proteomes" id="UP000554235">
    <property type="component" value="Unassembled WGS sequence"/>
</dbReference>
<evidence type="ECO:0000259" key="5">
    <source>
        <dbReference type="Pfam" id="PF04253"/>
    </source>
</evidence>
<dbReference type="Pfam" id="PF04253">
    <property type="entry name" value="TFR_dimer"/>
    <property type="match status" value="1"/>
</dbReference>
<feature type="domain" description="Peptidase M28" evidence="6">
    <location>
        <begin position="526"/>
        <end position="710"/>
    </location>
</feature>
<dbReference type="Pfam" id="PF02225">
    <property type="entry name" value="PA"/>
    <property type="match status" value="1"/>
</dbReference>
<dbReference type="InterPro" id="IPR039373">
    <property type="entry name" value="Peptidase_M28B"/>
</dbReference>
<evidence type="ECO:0000256" key="1">
    <source>
        <dbReference type="ARBA" id="ARBA00005634"/>
    </source>
</evidence>
<dbReference type="SUPFAM" id="SSF52025">
    <property type="entry name" value="PA domain"/>
    <property type="match status" value="1"/>
</dbReference>
<proteinExistence type="inferred from homology"/>
<evidence type="ECO:0000313" key="8">
    <source>
        <dbReference type="Proteomes" id="UP000554235"/>
    </source>
</evidence>
<evidence type="ECO:0000313" key="7">
    <source>
        <dbReference type="EMBL" id="KAF4456002.1"/>
    </source>
</evidence>
<evidence type="ECO:0000256" key="2">
    <source>
        <dbReference type="SAM" id="MobiDB-lite"/>
    </source>
</evidence>
<dbReference type="Pfam" id="PF04389">
    <property type="entry name" value="Peptidase_M28"/>
    <property type="match status" value="1"/>
</dbReference>
<organism evidence="7 8">
    <name type="scientific">Fusarium albosuccineum</name>
    <dbReference type="NCBI Taxonomy" id="1237068"/>
    <lineage>
        <taxon>Eukaryota</taxon>
        <taxon>Fungi</taxon>
        <taxon>Dikarya</taxon>
        <taxon>Ascomycota</taxon>
        <taxon>Pezizomycotina</taxon>
        <taxon>Sordariomycetes</taxon>
        <taxon>Hypocreomycetidae</taxon>
        <taxon>Hypocreales</taxon>
        <taxon>Nectriaceae</taxon>
        <taxon>Fusarium</taxon>
        <taxon>Fusarium decemcellulare species complex</taxon>
    </lineage>
</organism>
<comment type="caution">
    <text evidence="7">The sequence shown here is derived from an EMBL/GenBank/DDBJ whole genome shotgun (WGS) entry which is preliminary data.</text>
</comment>
<evidence type="ECO:0000256" key="3">
    <source>
        <dbReference type="SAM" id="Phobius"/>
    </source>
</evidence>
<feature type="compositionally biased region" description="Acidic residues" evidence="2">
    <location>
        <begin position="74"/>
        <end position="90"/>
    </location>
</feature>
<dbReference type="GO" id="GO:0004180">
    <property type="term" value="F:carboxypeptidase activity"/>
    <property type="evidence" value="ECO:0007669"/>
    <property type="project" value="TreeGrafter"/>
</dbReference>
<feature type="compositionally biased region" description="Polar residues" evidence="2">
    <location>
        <begin position="51"/>
        <end position="60"/>
    </location>
</feature>
<gene>
    <name evidence="7" type="ORF">FALBO_15501</name>
</gene>
<feature type="compositionally biased region" description="Acidic residues" evidence="2">
    <location>
        <begin position="155"/>
        <end position="166"/>
    </location>
</feature>
<feature type="domain" description="PA" evidence="4">
    <location>
        <begin position="339"/>
        <end position="427"/>
    </location>
</feature>
<feature type="transmembrane region" description="Helical" evidence="3">
    <location>
        <begin position="182"/>
        <end position="205"/>
    </location>
</feature>
<name>A0A8H4PCT6_9HYPO</name>
<dbReference type="SUPFAM" id="SSF53187">
    <property type="entry name" value="Zn-dependent exopeptidases"/>
    <property type="match status" value="1"/>
</dbReference>
<evidence type="ECO:0000259" key="4">
    <source>
        <dbReference type="Pfam" id="PF02225"/>
    </source>
</evidence>
<dbReference type="OrthoDB" id="5841748at2759"/>
<dbReference type="Gene3D" id="3.50.30.30">
    <property type="match status" value="1"/>
</dbReference>
<dbReference type="InterPro" id="IPR003137">
    <property type="entry name" value="PA_domain"/>
</dbReference>
<dbReference type="Gene3D" id="3.40.630.10">
    <property type="entry name" value="Zn peptidases"/>
    <property type="match status" value="1"/>
</dbReference>
<dbReference type="InterPro" id="IPR007365">
    <property type="entry name" value="TFR-like_dimer_dom"/>
</dbReference>
<feature type="region of interest" description="Disordered" evidence="2">
    <location>
        <begin position="143"/>
        <end position="172"/>
    </location>
</feature>
<feature type="region of interest" description="Disordered" evidence="2">
    <location>
        <begin position="1"/>
        <end position="93"/>
    </location>
</feature>
<dbReference type="Gene3D" id="1.20.930.40">
    <property type="entry name" value="Transferrin receptor-like, dimerisation domain"/>
    <property type="match status" value="1"/>
</dbReference>
<dbReference type="PANTHER" id="PTHR10404:SF71">
    <property type="entry name" value="CARBOXYPEPTIDASE TRE2, PUTATIVE (AFU_ORTHOLOGUE AFUA_3G10650)-RELATED"/>
    <property type="match status" value="1"/>
</dbReference>
<dbReference type="CDD" id="cd02121">
    <property type="entry name" value="PA_GCPII_like"/>
    <property type="match status" value="1"/>
</dbReference>
<protein>
    <submittedName>
        <fullName evidence="7">N-acetylated-alpha-linked acidic dipeptidase 2</fullName>
    </submittedName>
</protein>
<dbReference type="EMBL" id="JAADYS010002702">
    <property type="protein sequence ID" value="KAF4456002.1"/>
    <property type="molecule type" value="Genomic_DNA"/>
</dbReference>
<dbReference type="InterPro" id="IPR007484">
    <property type="entry name" value="Peptidase_M28"/>
</dbReference>